<dbReference type="InterPro" id="IPR043502">
    <property type="entry name" value="DNA/RNA_pol_sf"/>
</dbReference>
<dbReference type="AlphaFoldDB" id="A0A6L2N5X8"/>
<dbReference type="GO" id="GO:0003676">
    <property type="term" value="F:nucleic acid binding"/>
    <property type="evidence" value="ECO:0007669"/>
    <property type="project" value="InterPro"/>
</dbReference>
<dbReference type="GO" id="GO:0004523">
    <property type="term" value="F:RNA-DNA hybrid ribonuclease activity"/>
    <property type="evidence" value="ECO:0007669"/>
    <property type="project" value="InterPro"/>
</dbReference>
<dbReference type="Gene3D" id="3.30.420.10">
    <property type="entry name" value="Ribonuclease H-like superfamily/Ribonuclease H"/>
    <property type="match status" value="1"/>
</dbReference>
<reference evidence="3" key="1">
    <citation type="journal article" date="2019" name="Sci. Rep.">
        <title>Draft genome of Tanacetum cinerariifolium, the natural source of mosquito coil.</title>
        <authorList>
            <person name="Yamashiro T."/>
            <person name="Shiraishi A."/>
            <person name="Satake H."/>
            <person name="Nakayama K."/>
        </authorList>
    </citation>
    <scope>NUCLEOTIDE SEQUENCE</scope>
</reference>
<protein>
    <recommendedName>
        <fullName evidence="2">RNase H type-1 domain-containing protein</fullName>
    </recommendedName>
</protein>
<dbReference type="InterPro" id="IPR002156">
    <property type="entry name" value="RNaseH_domain"/>
</dbReference>
<feature type="region of interest" description="Disordered" evidence="1">
    <location>
        <begin position="489"/>
        <end position="552"/>
    </location>
</feature>
<feature type="compositionally biased region" description="Basic and acidic residues" evidence="1">
    <location>
        <begin position="496"/>
        <end position="508"/>
    </location>
</feature>
<evidence type="ECO:0000259" key="2">
    <source>
        <dbReference type="Pfam" id="PF13456"/>
    </source>
</evidence>
<dbReference type="PANTHER" id="PTHR48475">
    <property type="entry name" value="RIBONUCLEASE H"/>
    <property type="match status" value="1"/>
</dbReference>
<feature type="compositionally biased region" description="Polar residues" evidence="1">
    <location>
        <begin position="514"/>
        <end position="525"/>
    </location>
</feature>
<gene>
    <name evidence="3" type="ORF">Tci_051912</name>
</gene>
<name>A0A6L2N5X8_TANCI</name>
<dbReference type="Gene3D" id="3.30.70.270">
    <property type="match status" value="1"/>
</dbReference>
<feature type="domain" description="RNase H type-1" evidence="2">
    <location>
        <begin position="425"/>
        <end position="503"/>
    </location>
</feature>
<dbReference type="InterPro" id="IPR036397">
    <property type="entry name" value="RNaseH_sf"/>
</dbReference>
<dbReference type="EMBL" id="BKCJ010007977">
    <property type="protein sequence ID" value="GEU79934.1"/>
    <property type="molecule type" value="Genomic_DNA"/>
</dbReference>
<dbReference type="SUPFAM" id="SSF56672">
    <property type="entry name" value="DNA/RNA polymerases"/>
    <property type="match status" value="1"/>
</dbReference>
<sequence length="552" mass="62559">MEEGSGRVPSGPDDVVVALSSYEKGEGLDSSYVAVKEAAFNPSRLVVNVAPIITYCSGCSWLTMGATLTTNLVHKRRPVAPEGKLALKEKVFRWMGEGLIRKGRQPDWITNAMPIKLANGTWKVQVDYSSINKAYAKVIMMEEDEEKTGFHMKEGVYCFIYMLKELKNFAATLQRMMERVLADQRGRNVEIYLEEIVIKSKKEGLRADTGSIQAIILSLTPRSPNQIRSLFLQLTTINKFISKLVKLKHPIRKARTRMEKAKEYGWTNEAEEALQRIKRKLSKLQTLAIPKEGEDLMLCLRQRNETISSMLLVEGEESRYLFPMHKVKVVTDGPMEETIKLARREGRLGKWATDIRTYDISYVQRKVVEGTIVKKFFSQREQVEETPDTNKGGIFDLSKGFQENSTPTTRAWRLYLGRETIEEGSSVGIILISPREKMYSYVIRLKFKASNHTMDCEALLAGLAASTNQGMKDLHVFINSLTLVAQVEGNHTPTTEQERRSVNRDRNYKARIPQSGSISRYQNKTIDSKKGKATSKALREKPNCNHEASGSN</sequence>
<dbReference type="InterPro" id="IPR043128">
    <property type="entry name" value="Rev_trsase/Diguanyl_cyclase"/>
</dbReference>
<dbReference type="Gene3D" id="3.10.10.10">
    <property type="entry name" value="HIV Type 1 Reverse Transcriptase, subunit A, domain 1"/>
    <property type="match status" value="1"/>
</dbReference>
<proteinExistence type="predicted"/>
<accession>A0A6L2N5X8</accession>
<dbReference type="Pfam" id="PF13456">
    <property type="entry name" value="RVT_3"/>
    <property type="match status" value="1"/>
</dbReference>
<evidence type="ECO:0000313" key="3">
    <source>
        <dbReference type="EMBL" id="GEU79934.1"/>
    </source>
</evidence>
<dbReference type="PANTHER" id="PTHR48475:SF2">
    <property type="entry name" value="RIBONUCLEASE H"/>
    <property type="match status" value="1"/>
</dbReference>
<evidence type="ECO:0000256" key="1">
    <source>
        <dbReference type="SAM" id="MobiDB-lite"/>
    </source>
</evidence>
<comment type="caution">
    <text evidence="3">The sequence shown here is derived from an EMBL/GenBank/DDBJ whole genome shotgun (WGS) entry which is preliminary data.</text>
</comment>
<feature type="region of interest" description="Disordered" evidence="1">
    <location>
        <begin position="384"/>
        <end position="404"/>
    </location>
</feature>
<organism evidence="3">
    <name type="scientific">Tanacetum cinerariifolium</name>
    <name type="common">Dalmatian daisy</name>
    <name type="synonym">Chrysanthemum cinerariifolium</name>
    <dbReference type="NCBI Taxonomy" id="118510"/>
    <lineage>
        <taxon>Eukaryota</taxon>
        <taxon>Viridiplantae</taxon>
        <taxon>Streptophyta</taxon>
        <taxon>Embryophyta</taxon>
        <taxon>Tracheophyta</taxon>
        <taxon>Spermatophyta</taxon>
        <taxon>Magnoliopsida</taxon>
        <taxon>eudicotyledons</taxon>
        <taxon>Gunneridae</taxon>
        <taxon>Pentapetalae</taxon>
        <taxon>asterids</taxon>
        <taxon>campanulids</taxon>
        <taxon>Asterales</taxon>
        <taxon>Asteraceae</taxon>
        <taxon>Asteroideae</taxon>
        <taxon>Anthemideae</taxon>
        <taxon>Anthemidinae</taxon>
        <taxon>Tanacetum</taxon>
    </lineage>
</organism>